<keyword evidence="3" id="KW-1185">Reference proteome</keyword>
<sequence length="254" mass="27455">MTHVTNGYVIQQSLQPLSTTTAATTSSVAETQRYYHVSSTDAPPSTMPGPGTDPGTSGFITQDVTAKREHPQSLDSSSVETPGTAESFPGAATFTEQLGRRRTIPPLVCKKTEKGLKTTTRKATSSVPGVDATSKSELVNGTPPEVPPMFPRGSVASQASPPLLATPRQRQQEPAYPLQNWANSPENWTVDGTAEYVSGIPAYERIAEKFRHHEIHGGALFLIKEHRLIRTMDMKVEPALKMCATIGTLREVLS</sequence>
<proteinExistence type="predicted"/>
<feature type="region of interest" description="Disordered" evidence="1">
    <location>
        <begin position="116"/>
        <end position="142"/>
    </location>
</feature>
<dbReference type="GO" id="GO:0003682">
    <property type="term" value="F:chromatin binding"/>
    <property type="evidence" value="ECO:0007669"/>
    <property type="project" value="TreeGrafter"/>
</dbReference>
<organism evidence="2 3">
    <name type="scientific">Rhipicephalus microplus</name>
    <name type="common">Cattle tick</name>
    <name type="synonym">Boophilus microplus</name>
    <dbReference type="NCBI Taxonomy" id="6941"/>
    <lineage>
        <taxon>Eukaryota</taxon>
        <taxon>Metazoa</taxon>
        <taxon>Ecdysozoa</taxon>
        <taxon>Arthropoda</taxon>
        <taxon>Chelicerata</taxon>
        <taxon>Arachnida</taxon>
        <taxon>Acari</taxon>
        <taxon>Parasitiformes</taxon>
        <taxon>Ixodida</taxon>
        <taxon>Ixodoidea</taxon>
        <taxon>Ixodidae</taxon>
        <taxon>Rhipicephalinae</taxon>
        <taxon>Rhipicephalus</taxon>
        <taxon>Boophilus</taxon>
    </lineage>
</organism>
<accession>A0A9J6EG53</accession>
<dbReference type="GO" id="GO:0042393">
    <property type="term" value="F:histone binding"/>
    <property type="evidence" value="ECO:0007669"/>
    <property type="project" value="TreeGrafter"/>
</dbReference>
<dbReference type="VEuPathDB" id="VectorBase:LOC119161866"/>
<dbReference type="EMBL" id="JABSTU010000004">
    <property type="protein sequence ID" value="KAH8032984.1"/>
    <property type="molecule type" value="Genomic_DNA"/>
</dbReference>
<dbReference type="SUPFAM" id="SSF47769">
    <property type="entry name" value="SAM/Pointed domain"/>
    <property type="match status" value="1"/>
</dbReference>
<dbReference type="AlphaFoldDB" id="A0A9J6EG53"/>
<dbReference type="InterPro" id="IPR050548">
    <property type="entry name" value="PcG_chromatin_remod_factors"/>
</dbReference>
<comment type="caution">
    <text evidence="2">The sequence shown here is derived from an EMBL/GenBank/DDBJ whole genome shotgun (WGS) entry which is preliminary data.</text>
</comment>
<dbReference type="InterPro" id="IPR013761">
    <property type="entry name" value="SAM/pointed_sf"/>
</dbReference>
<gene>
    <name evidence="2" type="ORF">HPB51_004832</name>
</gene>
<reference evidence="2" key="1">
    <citation type="journal article" date="2020" name="Cell">
        <title>Large-Scale Comparative Analyses of Tick Genomes Elucidate Their Genetic Diversity and Vector Capacities.</title>
        <authorList>
            <consortium name="Tick Genome and Microbiome Consortium (TIGMIC)"/>
            <person name="Jia N."/>
            <person name="Wang J."/>
            <person name="Shi W."/>
            <person name="Du L."/>
            <person name="Sun Y."/>
            <person name="Zhan W."/>
            <person name="Jiang J.F."/>
            <person name="Wang Q."/>
            <person name="Zhang B."/>
            <person name="Ji P."/>
            <person name="Bell-Sakyi L."/>
            <person name="Cui X.M."/>
            <person name="Yuan T.T."/>
            <person name="Jiang B.G."/>
            <person name="Yang W.F."/>
            <person name="Lam T.T."/>
            <person name="Chang Q.C."/>
            <person name="Ding S.J."/>
            <person name="Wang X.J."/>
            <person name="Zhu J.G."/>
            <person name="Ruan X.D."/>
            <person name="Zhao L."/>
            <person name="Wei J.T."/>
            <person name="Ye R.Z."/>
            <person name="Que T.C."/>
            <person name="Du C.H."/>
            <person name="Zhou Y.H."/>
            <person name="Cheng J.X."/>
            <person name="Dai P.F."/>
            <person name="Guo W.B."/>
            <person name="Han X.H."/>
            <person name="Huang E.J."/>
            <person name="Li L.F."/>
            <person name="Wei W."/>
            <person name="Gao Y.C."/>
            <person name="Liu J.Z."/>
            <person name="Shao H.Z."/>
            <person name="Wang X."/>
            <person name="Wang C.C."/>
            <person name="Yang T.C."/>
            <person name="Huo Q.B."/>
            <person name="Li W."/>
            <person name="Chen H.Y."/>
            <person name="Chen S.E."/>
            <person name="Zhou L.G."/>
            <person name="Ni X.B."/>
            <person name="Tian J.H."/>
            <person name="Sheng Y."/>
            <person name="Liu T."/>
            <person name="Pan Y.S."/>
            <person name="Xia L.Y."/>
            <person name="Li J."/>
            <person name="Zhao F."/>
            <person name="Cao W.C."/>
        </authorList>
    </citation>
    <scope>NUCLEOTIDE SEQUENCE</scope>
    <source>
        <strain evidence="2">Rmic-2018</strain>
    </source>
</reference>
<dbReference type="Proteomes" id="UP000821866">
    <property type="component" value="Chromosome 2"/>
</dbReference>
<feature type="region of interest" description="Disordered" evidence="1">
    <location>
        <begin position="35"/>
        <end position="98"/>
    </location>
</feature>
<name>A0A9J6EG53_RHIMP</name>
<evidence type="ECO:0000313" key="2">
    <source>
        <dbReference type="EMBL" id="KAH8032984.1"/>
    </source>
</evidence>
<dbReference type="Gene3D" id="1.10.150.50">
    <property type="entry name" value="Transcription Factor, Ets-1"/>
    <property type="match status" value="1"/>
</dbReference>
<dbReference type="GO" id="GO:0045892">
    <property type="term" value="P:negative regulation of DNA-templated transcription"/>
    <property type="evidence" value="ECO:0007669"/>
    <property type="project" value="TreeGrafter"/>
</dbReference>
<feature type="compositionally biased region" description="Polar residues" evidence="1">
    <location>
        <begin position="117"/>
        <end position="139"/>
    </location>
</feature>
<reference evidence="2" key="2">
    <citation type="submission" date="2021-09" db="EMBL/GenBank/DDBJ databases">
        <authorList>
            <person name="Jia N."/>
            <person name="Wang J."/>
            <person name="Shi W."/>
            <person name="Du L."/>
            <person name="Sun Y."/>
            <person name="Zhan W."/>
            <person name="Jiang J."/>
            <person name="Wang Q."/>
            <person name="Zhang B."/>
            <person name="Ji P."/>
            <person name="Sakyi L.B."/>
            <person name="Cui X."/>
            <person name="Yuan T."/>
            <person name="Jiang B."/>
            <person name="Yang W."/>
            <person name="Lam T.T.-Y."/>
            <person name="Chang Q."/>
            <person name="Ding S."/>
            <person name="Wang X."/>
            <person name="Zhu J."/>
            <person name="Ruan X."/>
            <person name="Zhao L."/>
            <person name="Wei J."/>
            <person name="Que T."/>
            <person name="Du C."/>
            <person name="Cheng J."/>
            <person name="Dai P."/>
            <person name="Han X."/>
            <person name="Huang E."/>
            <person name="Gao Y."/>
            <person name="Liu J."/>
            <person name="Shao H."/>
            <person name="Ye R."/>
            <person name="Li L."/>
            <person name="Wei W."/>
            <person name="Wang X."/>
            <person name="Wang C."/>
            <person name="Huo Q."/>
            <person name="Li W."/>
            <person name="Guo W."/>
            <person name="Chen H."/>
            <person name="Chen S."/>
            <person name="Zhou L."/>
            <person name="Zhou L."/>
            <person name="Ni X."/>
            <person name="Tian J."/>
            <person name="Zhou Y."/>
            <person name="Sheng Y."/>
            <person name="Liu T."/>
            <person name="Pan Y."/>
            <person name="Xia L."/>
            <person name="Li J."/>
            <person name="Zhao F."/>
            <person name="Cao W."/>
        </authorList>
    </citation>
    <scope>NUCLEOTIDE SEQUENCE</scope>
    <source>
        <strain evidence="2">Rmic-2018</strain>
        <tissue evidence="2">Larvae</tissue>
    </source>
</reference>
<feature type="compositionally biased region" description="Polar residues" evidence="1">
    <location>
        <begin position="54"/>
        <end position="64"/>
    </location>
</feature>
<evidence type="ECO:0000313" key="3">
    <source>
        <dbReference type="Proteomes" id="UP000821866"/>
    </source>
</evidence>
<evidence type="ECO:0008006" key="4">
    <source>
        <dbReference type="Google" id="ProtNLM"/>
    </source>
</evidence>
<protein>
    <recommendedName>
        <fullName evidence="4">SAM domain-containing protein</fullName>
    </recommendedName>
</protein>
<evidence type="ECO:0000256" key="1">
    <source>
        <dbReference type="SAM" id="MobiDB-lite"/>
    </source>
</evidence>
<dbReference type="PANTHER" id="PTHR12247:SF138">
    <property type="entry name" value="POLYHOMEOTIC DISTAL, ISOFORM A-RELATED"/>
    <property type="match status" value="1"/>
</dbReference>
<dbReference type="PANTHER" id="PTHR12247">
    <property type="entry name" value="POLYCOMB GROUP PROTEIN"/>
    <property type="match status" value="1"/>
</dbReference>
<dbReference type="GO" id="GO:0035102">
    <property type="term" value="C:PRC1 complex"/>
    <property type="evidence" value="ECO:0007669"/>
    <property type="project" value="TreeGrafter"/>
</dbReference>